<dbReference type="AlphaFoldDB" id="A0A5D3D3Y7"/>
<sequence>MSIEIQNIVRADPSVTVSVLMEMIKQQYGYMVKYRRVWQAKRKALVVVFGDWDKSYNKLPYWLSAVVHYNPGTRVDWFLLPSDVPGTTIFGRVFWAFGPAIEGFKYCRPLIQIDGTHLYGKYKGKMLTALSIDANGHIFPLAFAIVEGENASSWSWFLYALRQYVTDRDGICLISDRHRGILSVINNEEIGWSEPRAFHRYCLRHVANNFNNKYKSKQLKDLVFRADIDLQKWTQSHDNGYRYGWMTSKAAECMNGVFKGARMLPMTSLVRLTFYRTILYFERRRAEISEAVDRGEVYTEYAMKKLKKMGNTGFCTFSDIH</sequence>
<dbReference type="EMBL" id="SSTD01007927">
    <property type="protein sequence ID" value="TYK18257.1"/>
    <property type="molecule type" value="Genomic_DNA"/>
</dbReference>
<dbReference type="PANTHER" id="PTHR31973">
    <property type="entry name" value="POLYPROTEIN, PUTATIVE-RELATED"/>
    <property type="match status" value="1"/>
</dbReference>
<evidence type="ECO:0000313" key="3">
    <source>
        <dbReference type="Proteomes" id="UP000321947"/>
    </source>
</evidence>
<dbReference type="InterPro" id="IPR018289">
    <property type="entry name" value="MULE_transposase_dom"/>
</dbReference>
<proteinExistence type="predicted"/>
<gene>
    <name evidence="2" type="ORF">E5676_scaffold411G001980</name>
</gene>
<accession>A0A5D3D3Y7</accession>
<reference evidence="2 3" key="1">
    <citation type="submission" date="2019-08" db="EMBL/GenBank/DDBJ databases">
        <title>Draft genome sequences of two oriental melons (Cucumis melo L. var makuwa).</title>
        <authorList>
            <person name="Kwon S.-Y."/>
        </authorList>
    </citation>
    <scope>NUCLEOTIDE SEQUENCE [LARGE SCALE GENOMIC DNA]</scope>
    <source>
        <strain evidence="3">cv. Chang Bougi</strain>
        <tissue evidence="2">Leaf</tissue>
    </source>
</reference>
<comment type="caution">
    <text evidence="2">The sequence shown here is derived from an EMBL/GenBank/DDBJ whole genome shotgun (WGS) entry which is preliminary data.</text>
</comment>
<organism evidence="2 3">
    <name type="scientific">Cucumis melo var. makuwa</name>
    <name type="common">Oriental melon</name>
    <dbReference type="NCBI Taxonomy" id="1194695"/>
    <lineage>
        <taxon>Eukaryota</taxon>
        <taxon>Viridiplantae</taxon>
        <taxon>Streptophyta</taxon>
        <taxon>Embryophyta</taxon>
        <taxon>Tracheophyta</taxon>
        <taxon>Spermatophyta</taxon>
        <taxon>Magnoliopsida</taxon>
        <taxon>eudicotyledons</taxon>
        <taxon>Gunneridae</taxon>
        <taxon>Pentapetalae</taxon>
        <taxon>rosids</taxon>
        <taxon>fabids</taxon>
        <taxon>Cucurbitales</taxon>
        <taxon>Cucurbitaceae</taxon>
        <taxon>Benincaseae</taxon>
        <taxon>Cucumis</taxon>
    </lineage>
</organism>
<dbReference type="PANTHER" id="PTHR31973:SF195">
    <property type="entry name" value="MUDR FAMILY TRANSPOSASE"/>
    <property type="match status" value="1"/>
</dbReference>
<name>A0A5D3D3Y7_CUCMM</name>
<evidence type="ECO:0000313" key="2">
    <source>
        <dbReference type="EMBL" id="TYK18257.1"/>
    </source>
</evidence>
<dbReference type="Proteomes" id="UP000321947">
    <property type="component" value="Unassembled WGS sequence"/>
</dbReference>
<feature type="domain" description="MULE transposase" evidence="1">
    <location>
        <begin position="111"/>
        <end position="209"/>
    </location>
</feature>
<protein>
    <recommendedName>
        <fullName evidence="1">MULE transposase domain-containing protein</fullName>
    </recommendedName>
</protein>
<dbReference type="Pfam" id="PF10551">
    <property type="entry name" value="MULE"/>
    <property type="match status" value="1"/>
</dbReference>
<evidence type="ECO:0000259" key="1">
    <source>
        <dbReference type="Pfam" id="PF10551"/>
    </source>
</evidence>